<dbReference type="PANTHER" id="PTHR45431">
    <property type="entry name" value="RHODANESE-LIKE DOMAIN-CONTAINING PROTEIN 15, CHLOROPLASTIC"/>
    <property type="match status" value="1"/>
</dbReference>
<comment type="caution">
    <text evidence="2">The sequence shown here is derived from an EMBL/GenBank/DDBJ whole genome shotgun (WGS) entry which is preliminary data.</text>
</comment>
<dbReference type="Proteomes" id="UP000655443">
    <property type="component" value="Unassembled WGS sequence"/>
</dbReference>
<dbReference type="PANTHER" id="PTHR45431:SF3">
    <property type="entry name" value="RHODANESE-LIKE DOMAIN-CONTAINING PROTEIN 15, CHLOROPLASTIC"/>
    <property type="match status" value="1"/>
</dbReference>
<sequence>MSPFGPGRSAPARVNALEAAADTGHGHTSGTTCGTTSATAAGTSVLLDVREADEWHAGHAPGAVHLPLGALFSGAALPHSAQALPVVVICRSGNRSRQAAELLCARGVEAVDVVGGMRAWAEAGLPVVDARGGNGTVA</sequence>
<dbReference type="PROSITE" id="PS50206">
    <property type="entry name" value="RHODANESE_3"/>
    <property type="match status" value="1"/>
</dbReference>
<dbReference type="InterPro" id="IPR052367">
    <property type="entry name" value="Thiosulfate_ST/Rhodanese-like"/>
</dbReference>
<dbReference type="AlphaFoldDB" id="A0A918YGH3"/>
<proteinExistence type="predicted"/>
<reference evidence="2" key="1">
    <citation type="journal article" date="2014" name="Int. J. Syst. Evol. Microbiol.">
        <title>Complete genome sequence of Corynebacterium casei LMG S-19264T (=DSM 44701T), isolated from a smear-ripened cheese.</title>
        <authorList>
            <consortium name="US DOE Joint Genome Institute (JGI-PGF)"/>
            <person name="Walter F."/>
            <person name="Albersmeier A."/>
            <person name="Kalinowski J."/>
            <person name="Ruckert C."/>
        </authorList>
    </citation>
    <scope>NUCLEOTIDE SEQUENCE</scope>
    <source>
        <strain evidence="2">JCM 4714</strain>
    </source>
</reference>
<name>A0A918YGH3_9ACTN</name>
<feature type="domain" description="Rhodanese" evidence="1">
    <location>
        <begin position="40"/>
        <end position="129"/>
    </location>
</feature>
<evidence type="ECO:0000259" key="1">
    <source>
        <dbReference type="PROSITE" id="PS50206"/>
    </source>
</evidence>
<gene>
    <name evidence="2" type="ORF">GCM10010339_29900</name>
</gene>
<dbReference type="InterPro" id="IPR036873">
    <property type="entry name" value="Rhodanese-like_dom_sf"/>
</dbReference>
<protein>
    <recommendedName>
        <fullName evidence="1">Rhodanese domain-containing protein</fullName>
    </recommendedName>
</protein>
<dbReference type="SMART" id="SM00450">
    <property type="entry name" value="RHOD"/>
    <property type="match status" value="1"/>
</dbReference>
<dbReference type="SUPFAM" id="SSF52821">
    <property type="entry name" value="Rhodanese/Cell cycle control phosphatase"/>
    <property type="match status" value="1"/>
</dbReference>
<dbReference type="InterPro" id="IPR001763">
    <property type="entry name" value="Rhodanese-like_dom"/>
</dbReference>
<evidence type="ECO:0000313" key="2">
    <source>
        <dbReference type="EMBL" id="GHE03246.1"/>
    </source>
</evidence>
<dbReference type="Pfam" id="PF00581">
    <property type="entry name" value="Rhodanese"/>
    <property type="match status" value="1"/>
</dbReference>
<evidence type="ECO:0000313" key="3">
    <source>
        <dbReference type="Proteomes" id="UP000655443"/>
    </source>
</evidence>
<accession>A0A918YGH3</accession>
<dbReference type="CDD" id="cd00158">
    <property type="entry name" value="RHOD"/>
    <property type="match status" value="1"/>
</dbReference>
<reference evidence="2" key="2">
    <citation type="submission" date="2020-09" db="EMBL/GenBank/DDBJ databases">
        <authorList>
            <person name="Sun Q."/>
            <person name="Ohkuma M."/>
        </authorList>
    </citation>
    <scope>NUCLEOTIDE SEQUENCE</scope>
    <source>
        <strain evidence="2">JCM 4714</strain>
    </source>
</reference>
<dbReference type="RefSeq" id="WP_189952400.1">
    <property type="nucleotide sequence ID" value="NZ_BMVG01000005.1"/>
</dbReference>
<dbReference type="EMBL" id="BMVG01000005">
    <property type="protein sequence ID" value="GHE03246.1"/>
    <property type="molecule type" value="Genomic_DNA"/>
</dbReference>
<organism evidence="2 3">
    <name type="scientific">Streptomyces alanosinicus</name>
    <dbReference type="NCBI Taxonomy" id="68171"/>
    <lineage>
        <taxon>Bacteria</taxon>
        <taxon>Bacillati</taxon>
        <taxon>Actinomycetota</taxon>
        <taxon>Actinomycetes</taxon>
        <taxon>Kitasatosporales</taxon>
        <taxon>Streptomycetaceae</taxon>
        <taxon>Streptomyces</taxon>
    </lineage>
</organism>
<dbReference type="Gene3D" id="3.40.250.10">
    <property type="entry name" value="Rhodanese-like domain"/>
    <property type="match status" value="1"/>
</dbReference>
<keyword evidence="3" id="KW-1185">Reference proteome</keyword>